<keyword evidence="1" id="KW-0732">Signal</keyword>
<sequence>MACAIVGAAAAALVACSAFEASARSSGPGEAAAAVAEAGFDAVVSGGERTAFALPAHEPALFEDELFDVSSMSGAYWSSNAQLVSWCEKGSVEETLAALEGRLVAKGWVGVSSDSSSCGSFVKSEGAYRWAFASAAQVGEETSVVLQWSGTKDGGE</sequence>
<dbReference type="EMBL" id="SDPW01000001">
    <property type="protein sequence ID" value="RXZ54075.1"/>
    <property type="molecule type" value="Genomic_DNA"/>
</dbReference>
<evidence type="ECO:0008006" key="4">
    <source>
        <dbReference type="Google" id="ProtNLM"/>
    </source>
</evidence>
<dbReference type="Proteomes" id="UP000293345">
    <property type="component" value="Unassembled WGS sequence"/>
</dbReference>
<reference evidence="2 3" key="1">
    <citation type="submission" date="2019-01" db="EMBL/GenBank/DDBJ databases">
        <title>Senegalimassilia sp. nov. KGMB04484 isolated human feces.</title>
        <authorList>
            <person name="Han K.-I."/>
            <person name="Kim J.-S."/>
            <person name="Lee K.C."/>
            <person name="Suh M.K."/>
            <person name="Eom M.K."/>
            <person name="Lee J.H."/>
            <person name="Park S.-H."/>
            <person name="Kang S.W."/>
            <person name="Park J.-E."/>
            <person name="Oh B.S."/>
            <person name="Yu S.Y."/>
            <person name="Choi S.-H."/>
            <person name="Lee D.H."/>
            <person name="Yoon H."/>
            <person name="Kim B.-Y."/>
            <person name="Lee J.H."/>
            <person name="Lee J.-S."/>
        </authorList>
    </citation>
    <scope>NUCLEOTIDE SEQUENCE [LARGE SCALE GENOMIC DNA]</scope>
    <source>
        <strain evidence="2 3">KGMB04484</strain>
    </source>
</reference>
<gene>
    <name evidence="2" type="ORF">ET524_06005</name>
</gene>
<dbReference type="RefSeq" id="WP_129424082.1">
    <property type="nucleotide sequence ID" value="NZ_SDPW01000001.1"/>
</dbReference>
<name>A0A4Q2JYD1_9ACTN</name>
<evidence type="ECO:0000313" key="2">
    <source>
        <dbReference type="EMBL" id="RXZ54075.1"/>
    </source>
</evidence>
<proteinExistence type="predicted"/>
<feature type="chain" id="PRO_5020508900" description="Lipoprotein" evidence="1">
    <location>
        <begin position="24"/>
        <end position="156"/>
    </location>
</feature>
<dbReference type="AlphaFoldDB" id="A0A4Q2JYD1"/>
<organism evidence="2 3">
    <name type="scientific">Senegalimassilia faecalis</name>
    <dbReference type="NCBI Taxonomy" id="2509433"/>
    <lineage>
        <taxon>Bacteria</taxon>
        <taxon>Bacillati</taxon>
        <taxon>Actinomycetota</taxon>
        <taxon>Coriobacteriia</taxon>
        <taxon>Coriobacteriales</taxon>
        <taxon>Coriobacteriaceae</taxon>
        <taxon>Senegalimassilia</taxon>
    </lineage>
</organism>
<protein>
    <recommendedName>
        <fullName evidence="4">Lipoprotein</fullName>
    </recommendedName>
</protein>
<evidence type="ECO:0000313" key="3">
    <source>
        <dbReference type="Proteomes" id="UP000293345"/>
    </source>
</evidence>
<keyword evidence="3" id="KW-1185">Reference proteome</keyword>
<evidence type="ECO:0000256" key="1">
    <source>
        <dbReference type="SAM" id="SignalP"/>
    </source>
</evidence>
<comment type="caution">
    <text evidence="2">The sequence shown here is derived from an EMBL/GenBank/DDBJ whole genome shotgun (WGS) entry which is preliminary data.</text>
</comment>
<feature type="signal peptide" evidence="1">
    <location>
        <begin position="1"/>
        <end position="23"/>
    </location>
</feature>
<accession>A0A4Q2JYD1</accession>